<keyword evidence="4" id="KW-1185">Reference proteome</keyword>
<evidence type="ECO:0000256" key="1">
    <source>
        <dbReference type="SAM" id="MobiDB-lite"/>
    </source>
</evidence>
<keyword evidence="2" id="KW-1133">Transmembrane helix</keyword>
<feature type="transmembrane region" description="Helical" evidence="2">
    <location>
        <begin position="44"/>
        <end position="69"/>
    </location>
</feature>
<feature type="compositionally biased region" description="Basic residues" evidence="1">
    <location>
        <begin position="101"/>
        <end position="111"/>
    </location>
</feature>
<dbReference type="Proteomes" id="UP001247754">
    <property type="component" value="Unassembled WGS sequence"/>
</dbReference>
<keyword evidence="2" id="KW-0472">Membrane</keyword>
<comment type="caution">
    <text evidence="3">The sequence shown here is derived from an EMBL/GenBank/DDBJ whole genome shotgun (WGS) entry which is preliminary data.</text>
</comment>
<sequence length="111" mass="11768">MPKLIRLYIVNVAIGFALAVVFVAALIALDVAGLRGLILGSDMGWLAALMMVMFNGIVFAGVQFAIAVARMAERDDGPRGGRPAPAMRPEPVPVPVPAAAPRRRAVLPPRR</sequence>
<protein>
    <submittedName>
        <fullName evidence="3">Uncharacterized protein</fullName>
    </submittedName>
</protein>
<proteinExistence type="predicted"/>
<reference evidence="3 4" key="1">
    <citation type="submission" date="2023-09" db="EMBL/GenBank/DDBJ databases">
        <title>Xinfangfangia sedmenti sp. nov., isolated the sedment.</title>
        <authorList>
            <person name="Xu L."/>
        </authorList>
    </citation>
    <scope>NUCLEOTIDE SEQUENCE [LARGE SCALE GENOMIC DNA]</scope>
    <source>
        <strain evidence="3 4">LG-4</strain>
    </source>
</reference>
<name>A0ABU1F4B2_9RHOB</name>
<feature type="transmembrane region" description="Helical" evidence="2">
    <location>
        <begin position="7"/>
        <end position="32"/>
    </location>
</feature>
<evidence type="ECO:0000313" key="3">
    <source>
        <dbReference type="EMBL" id="MDR5651705.1"/>
    </source>
</evidence>
<organism evidence="3 4">
    <name type="scientific">Ruixingdingia sedimenti</name>
    <dbReference type="NCBI Taxonomy" id="3073604"/>
    <lineage>
        <taxon>Bacteria</taxon>
        <taxon>Pseudomonadati</taxon>
        <taxon>Pseudomonadota</taxon>
        <taxon>Alphaproteobacteria</taxon>
        <taxon>Rhodobacterales</taxon>
        <taxon>Paracoccaceae</taxon>
        <taxon>Ruixingdingia</taxon>
    </lineage>
</organism>
<dbReference type="EMBL" id="JAVKPH010000003">
    <property type="protein sequence ID" value="MDR5651705.1"/>
    <property type="molecule type" value="Genomic_DNA"/>
</dbReference>
<evidence type="ECO:0000313" key="4">
    <source>
        <dbReference type="Proteomes" id="UP001247754"/>
    </source>
</evidence>
<feature type="region of interest" description="Disordered" evidence="1">
    <location>
        <begin position="74"/>
        <end position="111"/>
    </location>
</feature>
<evidence type="ECO:0000256" key="2">
    <source>
        <dbReference type="SAM" id="Phobius"/>
    </source>
</evidence>
<keyword evidence="2" id="KW-0812">Transmembrane</keyword>
<gene>
    <name evidence="3" type="ORF">RGD00_03750</name>
</gene>
<dbReference type="RefSeq" id="WP_310455956.1">
    <property type="nucleotide sequence ID" value="NZ_JAVKPH010000003.1"/>
</dbReference>
<accession>A0ABU1F4B2</accession>
<feature type="compositionally biased region" description="Pro residues" evidence="1">
    <location>
        <begin position="86"/>
        <end position="98"/>
    </location>
</feature>